<accession>A0ABR2PPA6</accession>
<reference evidence="2 3" key="1">
    <citation type="journal article" date="2024" name="G3 (Bethesda)">
        <title>Genome assembly of Hibiscus sabdariffa L. provides insights into metabolisms of medicinal natural products.</title>
        <authorList>
            <person name="Kim T."/>
        </authorList>
    </citation>
    <scope>NUCLEOTIDE SEQUENCE [LARGE SCALE GENOMIC DNA]</scope>
    <source>
        <strain evidence="2">TK-2024</strain>
        <tissue evidence="2">Old leaves</tissue>
    </source>
</reference>
<evidence type="ECO:0000256" key="1">
    <source>
        <dbReference type="SAM" id="MobiDB-lite"/>
    </source>
</evidence>
<keyword evidence="3" id="KW-1185">Reference proteome</keyword>
<organism evidence="2 3">
    <name type="scientific">Hibiscus sabdariffa</name>
    <name type="common">roselle</name>
    <dbReference type="NCBI Taxonomy" id="183260"/>
    <lineage>
        <taxon>Eukaryota</taxon>
        <taxon>Viridiplantae</taxon>
        <taxon>Streptophyta</taxon>
        <taxon>Embryophyta</taxon>
        <taxon>Tracheophyta</taxon>
        <taxon>Spermatophyta</taxon>
        <taxon>Magnoliopsida</taxon>
        <taxon>eudicotyledons</taxon>
        <taxon>Gunneridae</taxon>
        <taxon>Pentapetalae</taxon>
        <taxon>rosids</taxon>
        <taxon>malvids</taxon>
        <taxon>Malvales</taxon>
        <taxon>Malvaceae</taxon>
        <taxon>Malvoideae</taxon>
        <taxon>Hibiscus</taxon>
    </lineage>
</organism>
<dbReference type="Proteomes" id="UP001396334">
    <property type="component" value="Unassembled WGS sequence"/>
</dbReference>
<evidence type="ECO:0000313" key="3">
    <source>
        <dbReference type="Proteomes" id="UP001396334"/>
    </source>
</evidence>
<feature type="region of interest" description="Disordered" evidence="1">
    <location>
        <begin position="50"/>
        <end position="78"/>
    </location>
</feature>
<gene>
    <name evidence="2" type="ORF">V6N11_008667</name>
</gene>
<proteinExistence type="predicted"/>
<evidence type="ECO:0000313" key="2">
    <source>
        <dbReference type="EMBL" id="KAK8990152.1"/>
    </source>
</evidence>
<sequence>MKVLILTSEIQKIEVVELEVGDRLFDVRIMELGFSDVFLYQKTSVNMKDLETSTKSESNSSSESSSEDPRRPEIAKGHKVQDAIIVKHMGNDSLEDREMNGSKEISKGQNSKKGEILNEENLYFASVLSFSRIFNGEFSFCIEAFKLSSRGSVCAEGEFFGVFFSVLMLVSAVLSENDNEDLCDFVVRLFVLKYN</sequence>
<protein>
    <submittedName>
        <fullName evidence="2">Uncharacterized protein</fullName>
    </submittedName>
</protein>
<name>A0ABR2PPA6_9ROSI</name>
<feature type="compositionally biased region" description="Low complexity" evidence="1">
    <location>
        <begin position="55"/>
        <end position="64"/>
    </location>
</feature>
<feature type="compositionally biased region" description="Basic and acidic residues" evidence="1">
    <location>
        <begin position="67"/>
        <end position="78"/>
    </location>
</feature>
<dbReference type="EMBL" id="JBBPBN010000055">
    <property type="protein sequence ID" value="KAK8990152.1"/>
    <property type="molecule type" value="Genomic_DNA"/>
</dbReference>
<comment type="caution">
    <text evidence="2">The sequence shown here is derived from an EMBL/GenBank/DDBJ whole genome shotgun (WGS) entry which is preliminary data.</text>
</comment>